<dbReference type="EMBL" id="QMQV01000245">
    <property type="protein sequence ID" value="RLE45576.1"/>
    <property type="molecule type" value="Genomic_DNA"/>
</dbReference>
<dbReference type="AlphaFoldDB" id="A0A497EJA1"/>
<comment type="caution">
    <text evidence="1">The sequence shown here is derived from an EMBL/GenBank/DDBJ whole genome shotgun (WGS) entry which is preliminary data.</text>
</comment>
<sequence length="672" mass="73074">MRKAVILWSMLLIPGILLACGGIYTCDSGGMPTGPIYSTSEIIYLTGDLDRTNPPYEIYPTADVYIIHNDGRDGNSQFGLYDVEGAYNTVIGTSFPGAFIAEPIALPYIPQGEYDVVVDEDQDLFYDPGIDCLCESGSSYLFKVVDTGEPPAHLAVEVANIKARAAERAEDAHTARRNYNLGIAVASYASMAMTFWTNGPTLVSWLTAAGTVMGVAMDYNGAVTQIGTQIINGLLQAQQDHWAGIAADPPDSNYKIPAKIGELEFNYSPIDREYTQHLYRFGQIIGISNGALEALLTSIERFQGAENDHNDLYKRMQAKGIVKYGMLAKQANTLAQAELDTFRQIILAQGLDRTLSPSVLQSAKERVASSGLTTSEIENLSNNGFTAAQVDSVEQALLNIDTTGVYDGNFSDLIDELSSRFLDCNNSLDSIIADAQEVVDSLSCPAGEENAYGSPDYQPIAVITGDSLTPVGDELILSSLASVDNYGITERLWDTNGDGVFDDFATDTILFVTQQAGYHLIGLKVTNTEGYYDYAYHILEATHSNSAPQLTSVTPDTNLVTLIYGTDYTFTVSATDPESEPLNCSWYLDSVLVDSDFSYSYLPTSEDIGSHLLRAIVSDTSSLSEDAGAQWLVYVVEASDVPQEKLTPETIQLELYPNPFNTELNVIIISSQ</sequence>
<protein>
    <submittedName>
        <fullName evidence="1">Uncharacterized protein</fullName>
    </submittedName>
</protein>
<evidence type="ECO:0000313" key="1">
    <source>
        <dbReference type="EMBL" id="RLE45576.1"/>
    </source>
</evidence>
<dbReference type="Proteomes" id="UP000278475">
    <property type="component" value="Unassembled WGS sequence"/>
</dbReference>
<organism evidence="1 2">
    <name type="scientific">Thermoproteota archaeon</name>
    <dbReference type="NCBI Taxonomy" id="2056631"/>
    <lineage>
        <taxon>Archaea</taxon>
        <taxon>Thermoproteota</taxon>
    </lineage>
</organism>
<reference evidence="1 2" key="1">
    <citation type="submission" date="2018-06" db="EMBL/GenBank/DDBJ databases">
        <title>Extensive metabolic versatility and redundancy in microbially diverse, dynamic hydrothermal sediments.</title>
        <authorList>
            <person name="Dombrowski N."/>
            <person name="Teske A."/>
            <person name="Baker B.J."/>
        </authorList>
    </citation>
    <scope>NUCLEOTIDE SEQUENCE [LARGE SCALE GENOMIC DNA]</scope>
    <source>
        <strain evidence="1">B66_G16</strain>
    </source>
</reference>
<proteinExistence type="predicted"/>
<accession>A0A497EJA1</accession>
<feature type="non-terminal residue" evidence="1">
    <location>
        <position position="672"/>
    </location>
</feature>
<dbReference type="PROSITE" id="PS51257">
    <property type="entry name" value="PROKAR_LIPOPROTEIN"/>
    <property type="match status" value="1"/>
</dbReference>
<name>A0A497EJA1_9CREN</name>
<evidence type="ECO:0000313" key="2">
    <source>
        <dbReference type="Proteomes" id="UP000278475"/>
    </source>
</evidence>
<gene>
    <name evidence="1" type="ORF">DRJ31_11080</name>
</gene>